<keyword evidence="2" id="KW-0732">Signal</keyword>
<organism evidence="4 5">
    <name type="scientific">Ideonella azotifigens</name>
    <dbReference type="NCBI Taxonomy" id="513160"/>
    <lineage>
        <taxon>Bacteria</taxon>
        <taxon>Pseudomonadati</taxon>
        <taxon>Pseudomonadota</taxon>
        <taxon>Betaproteobacteria</taxon>
        <taxon>Burkholderiales</taxon>
        <taxon>Sphaerotilaceae</taxon>
        <taxon>Ideonella</taxon>
    </lineage>
</organism>
<reference evidence="4 5" key="1">
    <citation type="journal article" date="2019" name="Int. J. Syst. Evol. Microbiol.">
        <title>The Global Catalogue of Microorganisms (GCM) 10K type strain sequencing project: providing services to taxonomists for standard genome sequencing and annotation.</title>
        <authorList>
            <consortium name="The Broad Institute Genomics Platform"/>
            <consortium name="The Broad Institute Genome Sequencing Center for Infectious Disease"/>
            <person name="Wu L."/>
            <person name="Ma J."/>
        </authorList>
    </citation>
    <scope>NUCLEOTIDE SEQUENCE [LARGE SCALE GENOMIC DNA]</scope>
    <source>
        <strain evidence="4 5">JCM 15503</strain>
    </source>
</reference>
<feature type="signal peptide" evidence="2">
    <location>
        <begin position="1"/>
        <end position="24"/>
    </location>
</feature>
<evidence type="ECO:0000259" key="3">
    <source>
        <dbReference type="Pfam" id="PF03795"/>
    </source>
</evidence>
<dbReference type="EMBL" id="BAAAEW010000033">
    <property type="protein sequence ID" value="GAA0762192.1"/>
    <property type="molecule type" value="Genomic_DNA"/>
</dbReference>
<evidence type="ECO:0000313" key="4">
    <source>
        <dbReference type="EMBL" id="GAA0762192.1"/>
    </source>
</evidence>
<sequence>MSKLKFLRLAASSIALTLGASAHAQSAAAVAPPAYDPVLAAKLGGNDNGMRQYVLVILKTGPNRVPTGPERDEMFKGHFANMKRLADAGKLAIAGPFDGDDGWRGMFIFAVPTVEEAKTLVATDPVVIKGEMVPEFHPLYASAALMLVPDGHLRLSKPAPAQ</sequence>
<gene>
    <name evidence="4" type="ORF">GCM10009107_46410</name>
</gene>
<comment type="caution">
    <text evidence="4">The sequence shown here is derived from an EMBL/GenBank/DDBJ whole genome shotgun (WGS) entry which is preliminary data.</text>
</comment>
<dbReference type="Pfam" id="PF03795">
    <property type="entry name" value="YCII"/>
    <property type="match status" value="1"/>
</dbReference>
<dbReference type="SUPFAM" id="SSF54909">
    <property type="entry name" value="Dimeric alpha+beta barrel"/>
    <property type="match status" value="1"/>
</dbReference>
<dbReference type="Gene3D" id="3.30.70.1060">
    <property type="entry name" value="Dimeric alpha+beta barrel"/>
    <property type="match status" value="1"/>
</dbReference>
<feature type="chain" id="PRO_5045507869" description="YCII-related domain-containing protein" evidence="2">
    <location>
        <begin position="25"/>
        <end position="162"/>
    </location>
</feature>
<comment type="similarity">
    <text evidence="1">Belongs to the YciI family.</text>
</comment>
<dbReference type="InterPro" id="IPR011008">
    <property type="entry name" value="Dimeric_a/b-barrel"/>
</dbReference>
<proteinExistence type="inferred from homology"/>
<dbReference type="Proteomes" id="UP001500279">
    <property type="component" value="Unassembled WGS sequence"/>
</dbReference>
<accession>A0ABN1KCA0</accession>
<dbReference type="InterPro" id="IPR005545">
    <property type="entry name" value="YCII"/>
</dbReference>
<evidence type="ECO:0000256" key="2">
    <source>
        <dbReference type="SAM" id="SignalP"/>
    </source>
</evidence>
<protein>
    <recommendedName>
        <fullName evidence="3">YCII-related domain-containing protein</fullName>
    </recommendedName>
</protein>
<name>A0ABN1KCA0_9BURK</name>
<evidence type="ECO:0000313" key="5">
    <source>
        <dbReference type="Proteomes" id="UP001500279"/>
    </source>
</evidence>
<feature type="domain" description="YCII-related" evidence="3">
    <location>
        <begin position="55"/>
        <end position="130"/>
    </location>
</feature>
<keyword evidence="5" id="KW-1185">Reference proteome</keyword>
<evidence type="ECO:0000256" key="1">
    <source>
        <dbReference type="ARBA" id="ARBA00007689"/>
    </source>
</evidence>